<evidence type="ECO:0000256" key="2">
    <source>
        <dbReference type="SAM" id="Phobius"/>
    </source>
</evidence>
<accession>A0A8J2VBX1</accession>
<dbReference type="AlphaFoldDB" id="A0A8J2VBX1"/>
<evidence type="ECO:0000313" key="3">
    <source>
        <dbReference type="EMBL" id="GGE15647.1"/>
    </source>
</evidence>
<keyword evidence="4" id="KW-1185">Reference proteome</keyword>
<protein>
    <submittedName>
        <fullName evidence="3">Uncharacterized protein</fullName>
    </submittedName>
</protein>
<name>A0A8J2VBX1_9BACL</name>
<feature type="transmembrane region" description="Helical" evidence="2">
    <location>
        <begin position="50"/>
        <end position="67"/>
    </location>
</feature>
<dbReference type="Proteomes" id="UP000625210">
    <property type="component" value="Unassembled WGS sequence"/>
</dbReference>
<keyword evidence="2" id="KW-0812">Transmembrane</keyword>
<proteinExistence type="predicted"/>
<reference evidence="3" key="2">
    <citation type="submission" date="2020-09" db="EMBL/GenBank/DDBJ databases">
        <authorList>
            <person name="Sun Q."/>
            <person name="Zhou Y."/>
        </authorList>
    </citation>
    <scope>NUCLEOTIDE SEQUENCE</scope>
    <source>
        <strain evidence="3">CGMCC 1.15179</strain>
    </source>
</reference>
<gene>
    <name evidence="3" type="ORF">GCM10011571_16610</name>
</gene>
<feature type="region of interest" description="Disordered" evidence="1">
    <location>
        <begin position="71"/>
        <end position="90"/>
    </location>
</feature>
<evidence type="ECO:0000313" key="4">
    <source>
        <dbReference type="Proteomes" id="UP000625210"/>
    </source>
</evidence>
<dbReference type="RefSeq" id="WP_188647428.1">
    <property type="nucleotide sequence ID" value="NZ_BMHQ01000005.1"/>
</dbReference>
<keyword evidence="2" id="KW-1133">Transmembrane helix</keyword>
<evidence type="ECO:0000256" key="1">
    <source>
        <dbReference type="SAM" id="MobiDB-lite"/>
    </source>
</evidence>
<dbReference type="EMBL" id="BMHQ01000005">
    <property type="protein sequence ID" value="GGE15647.1"/>
    <property type="molecule type" value="Genomic_DNA"/>
</dbReference>
<dbReference type="InterPro" id="IPR058725">
    <property type="entry name" value="YczF"/>
</dbReference>
<organism evidence="3 4">
    <name type="scientific">Marinithermofilum abyssi</name>
    <dbReference type="NCBI Taxonomy" id="1571185"/>
    <lineage>
        <taxon>Bacteria</taxon>
        <taxon>Bacillati</taxon>
        <taxon>Bacillota</taxon>
        <taxon>Bacilli</taxon>
        <taxon>Bacillales</taxon>
        <taxon>Thermoactinomycetaceae</taxon>
        <taxon>Marinithermofilum</taxon>
    </lineage>
</organism>
<sequence length="90" mass="10022">MKMLAIYVFLFVSAISVTILMDLVLGMDLSVVLAKLKHTTRVMEPVEKLILWGLVGMLIVDPVLAWIRSRQSNQSPQRPCDDGTGKPPTK</sequence>
<comment type="caution">
    <text evidence="3">The sequence shown here is derived from an EMBL/GenBank/DDBJ whole genome shotgun (WGS) entry which is preliminary data.</text>
</comment>
<keyword evidence="2" id="KW-0472">Membrane</keyword>
<dbReference type="Pfam" id="PF26310">
    <property type="entry name" value="YczF"/>
    <property type="match status" value="1"/>
</dbReference>
<reference evidence="3" key="1">
    <citation type="journal article" date="2014" name="Int. J. Syst. Evol. Microbiol.">
        <title>Complete genome sequence of Corynebacterium casei LMG S-19264T (=DSM 44701T), isolated from a smear-ripened cheese.</title>
        <authorList>
            <consortium name="US DOE Joint Genome Institute (JGI-PGF)"/>
            <person name="Walter F."/>
            <person name="Albersmeier A."/>
            <person name="Kalinowski J."/>
            <person name="Ruckert C."/>
        </authorList>
    </citation>
    <scope>NUCLEOTIDE SEQUENCE</scope>
    <source>
        <strain evidence="3">CGMCC 1.15179</strain>
    </source>
</reference>